<dbReference type="InterPro" id="IPR002912">
    <property type="entry name" value="ACT_dom"/>
</dbReference>
<dbReference type="FunFam" id="3.10.20.30:FF:000002">
    <property type="entry name" value="GTP pyrophosphokinase (RelA/SpoT)"/>
    <property type="match status" value="1"/>
</dbReference>
<dbReference type="GO" id="GO:0015949">
    <property type="term" value="P:nucleobase-containing small molecule interconversion"/>
    <property type="evidence" value="ECO:0007669"/>
    <property type="project" value="UniProtKB-ARBA"/>
</dbReference>
<comment type="similarity">
    <text evidence="2">Belongs to the relA/spoT family.</text>
</comment>
<name>V2QG59_9BACT</name>
<dbReference type="SMART" id="SM00471">
    <property type="entry name" value="HDc"/>
    <property type="match status" value="1"/>
</dbReference>
<dbReference type="InterPro" id="IPR007685">
    <property type="entry name" value="RelA_SpoT"/>
</dbReference>
<dbReference type="InterPro" id="IPR004811">
    <property type="entry name" value="RelA/Spo_fam"/>
</dbReference>
<dbReference type="CDD" id="cd01668">
    <property type="entry name" value="TGS_RSH"/>
    <property type="match status" value="1"/>
</dbReference>
<dbReference type="SUPFAM" id="SSF109604">
    <property type="entry name" value="HD-domain/PDEase-like"/>
    <property type="match status" value="1"/>
</dbReference>
<gene>
    <name evidence="3" type="primary">relA</name>
    <name evidence="3" type="ORF">N508_001420</name>
</gene>
<sequence>MSIQKTIRLMDIQDKVVSNNPEAQIDKLNIAYVYAAQQHRGQIRQSGEAYLSHPLNVAYILAEMKMDIDCIIAGLLHDTIEDTDTTYEVIEEMFGLSVAFLVDAVSKISKIPFQSKEEKQAESFRKMLISMSDDIRVIIIKLADRLHNMRTIESLREDKQKRIARETMDIYAPLADRLGIAWIKWELEDRAFRILNPEMYYEIHHKVKMKRGEREEYLSEVKDIISLALQKANIEGEISGRPKHFYSIYSKMIKKGTSFEDIFDLLALRVIVNTKSDCYSSLGIIHSLWTPIPHRIKDYIANPKANMYQSIHTTVMGPGGMMVEFQIRTRQMHKIAEEGVAAHWAYKEGRIFNPKEDKQFAWLRHALEDNNKEKSPTEFVNAIKEDVFREQIFVFTPHGHVVELPVDSTPIDFAYAIHSQVGHTCVGAKINGRIAPLKVKLNSGDKVEILTSQTQEPRKDWLNIVKTNRAYSRISAFLRKKDTEKAILTGREILNKEFKHSGLDFEEIISDKQDLKKALDKFSVHSLDELITHVGFGQISARKLLHLFLPDIREEEIDVVKQVINRKLEPFKISGVDNMMIKTAKCCSPLPGDAIKGYVSTGRGIIVHKADCPNITRLEENKDRIVDVEWDNSDKLSMPVKYKAILEDISGVFVEISTIIKDMGLNIHEMNIKNYGDGTAKMEFVVMVKNKKQSDMLSEKICSNKHVISVKQS</sequence>
<dbReference type="CDD" id="cd00077">
    <property type="entry name" value="HDc"/>
    <property type="match status" value="1"/>
</dbReference>
<evidence type="ECO:0000313" key="4">
    <source>
        <dbReference type="Proteomes" id="UP000017429"/>
    </source>
</evidence>
<dbReference type="PANTHER" id="PTHR21262:SF31">
    <property type="entry name" value="GTP PYROPHOSPHOKINASE"/>
    <property type="match status" value="1"/>
</dbReference>
<evidence type="ECO:0000256" key="2">
    <source>
        <dbReference type="RuleBase" id="RU003847"/>
    </source>
</evidence>
<dbReference type="Gene3D" id="3.30.70.260">
    <property type="match status" value="1"/>
</dbReference>
<dbReference type="PROSITE" id="PS51880">
    <property type="entry name" value="TGS"/>
    <property type="match status" value="1"/>
</dbReference>
<dbReference type="InterPro" id="IPR012676">
    <property type="entry name" value="TGS-like"/>
</dbReference>
<dbReference type="Gene3D" id="1.10.3210.10">
    <property type="entry name" value="Hypothetical protein af1432"/>
    <property type="match status" value="1"/>
</dbReference>
<proteinExistence type="inferred from homology"/>
<dbReference type="Pfam" id="PF19296">
    <property type="entry name" value="RelA_AH_RIS"/>
    <property type="match status" value="1"/>
</dbReference>
<accession>V2QG59</accession>
<organism evidence="3 4">
    <name type="scientific">Mucispirillum schaedleri ASF457</name>
    <dbReference type="NCBI Taxonomy" id="1379858"/>
    <lineage>
        <taxon>Bacteria</taxon>
        <taxon>Pseudomonadati</taxon>
        <taxon>Deferribacterota</taxon>
        <taxon>Deferribacteres</taxon>
        <taxon>Deferribacterales</taxon>
        <taxon>Mucispirillaceae</taxon>
        <taxon>Mucispirillum</taxon>
    </lineage>
</organism>
<dbReference type="EC" id="2.7.6.5" evidence="3"/>
<comment type="function">
    <text evidence="2">In eubacteria ppGpp (guanosine 3'-diphosphate 5'-diphosphate) is a mediator of the stringent response that coordinates a variety of cellular activities in response to changes in nutritional abundance.</text>
</comment>
<dbReference type="CDD" id="cd05399">
    <property type="entry name" value="NT_Rel-Spo_like"/>
    <property type="match status" value="1"/>
</dbReference>
<dbReference type="GO" id="GO:0015969">
    <property type="term" value="P:guanosine tetraphosphate metabolic process"/>
    <property type="evidence" value="ECO:0007669"/>
    <property type="project" value="InterPro"/>
</dbReference>
<dbReference type="FunFam" id="1.10.3210.10:FF:000001">
    <property type="entry name" value="GTP pyrophosphokinase RelA"/>
    <property type="match status" value="1"/>
</dbReference>
<keyword evidence="3" id="KW-0808">Transferase</keyword>
<evidence type="ECO:0000256" key="1">
    <source>
        <dbReference type="ARBA" id="ARBA00025704"/>
    </source>
</evidence>
<dbReference type="SUPFAM" id="SSF81271">
    <property type="entry name" value="TGS-like"/>
    <property type="match status" value="1"/>
</dbReference>
<dbReference type="AlphaFoldDB" id="V2QG59"/>
<reference evidence="3" key="2">
    <citation type="submission" date="2022-05" db="EMBL/GenBank/DDBJ databases">
        <authorList>
            <person name="Proctor A.L."/>
            <person name="Phillips G.J."/>
            <person name="Wannemuehler M.J."/>
        </authorList>
    </citation>
    <scope>NUCLEOTIDE SEQUENCE</scope>
    <source>
        <strain evidence="3">ASF457</strain>
    </source>
</reference>
<dbReference type="KEGG" id="msch:N508_001420"/>
<keyword evidence="4" id="KW-1185">Reference proteome</keyword>
<reference evidence="3" key="1">
    <citation type="journal article" date="2014" name="Genome Announc.">
        <title>Draft genome sequences of the altered schaedler flora, a defined bacterial community from gnotobiotic mice.</title>
        <authorList>
            <person name="Wannemuehler M.J."/>
            <person name="Overstreet A.M."/>
            <person name="Ward D.V."/>
            <person name="Phillips G.J."/>
        </authorList>
    </citation>
    <scope>NUCLEOTIDE SEQUENCE</scope>
    <source>
        <strain evidence="3">ASF457</strain>
    </source>
</reference>
<dbReference type="FunFam" id="3.30.460.10:FF:000001">
    <property type="entry name" value="GTP pyrophosphokinase RelA"/>
    <property type="match status" value="1"/>
</dbReference>
<protein>
    <submittedName>
        <fullName evidence="3">GTP pyrophosphokinase</fullName>
        <ecNumber evidence="3">2.7.6.5</ecNumber>
    </submittedName>
</protein>
<dbReference type="InterPro" id="IPR004095">
    <property type="entry name" value="TGS"/>
</dbReference>
<dbReference type="SMART" id="SM00954">
    <property type="entry name" value="RelA_SpoT"/>
    <property type="match status" value="1"/>
</dbReference>
<dbReference type="NCBIfam" id="TIGR00691">
    <property type="entry name" value="spoT_relA"/>
    <property type="match status" value="1"/>
</dbReference>
<dbReference type="InterPro" id="IPR045600">
    <property type="entry name" value="RelA/SpoT_AH_RIS"/>
</dbReference>
<dbReference type="eggNOG" id="COG0317">
    <property type="taxonomic scope" value="Bacteria"/>
</dbReference>
<dbReference type="Pfam" id="PF02824">
    <property type="entry name" value="TGS"/>
    <property type="match status" value="1"/>
</dbReference>
<evidence type="ECO:0000313" key="3">
    <source>
        <dbReference type="EMBL" id="USF24334.1"/>
    </source>
</evidence>
<dbReference type="InterPro" id="IPR012675">
    <property type="entry name" value="Beta-grasp_dom_sf"/>
</dbReference>
<dbReference type="Pfam" id="PF04607">
    <property type="entry name" value="RelA_SpoT"/>
    <property type="match status" value="1"/>
</dbReference>
<dbReference type="InterPro" id="IPR043519">
    <property type="entry name" value="NT_sf"/>
</dbReference>
<dbReference type="PANTHER" id="PTHR21262">
    <property type="entry name" value="GUANOSINE-3',5'-BIS DIPHOSPHATE 3'-PYROPHOSPHOHYDROLASE"/>
    <property type="match status" value="1"/>
</dbReference>
<dbReference type="InterPro" id="IPR006674">
    <property type="entry name" value="HD_domain"/>
</dbReference>
<dbReference type="Pfam" id="PF13328">
    <property type="entry name" value="HD_4"/>
    <property type="match status" value="1"/>
</dbReference>
<dbReference type="InterPro" id="IPR045865">
    <property type="entry name" value="ACT-like_dom_sf"/>
</dbReference>
<dbReference type="Proteomes" id="UP000017429">
    <property type="component" value="Chromosome"/>
</dbReference>
<dbReference type="Gene3D" id="3.30.460.10">
    <property type="entry name" value="Beta Polymerase, domain 2"/>
    <property type="match status" value="1"/>
</dbReference>
<reference evidence="3" key="3">
    <citation type="submission" date="2022-06" db="EMBL/GenBank/DDBJ databases">
        <title>Resources to Facilitate Use of the Altered Schaedler Flora (ASF) Mouse Model to Study Microbiome Function.</title>
        <authorList>
            <person name="Proctor A."/>
            <person name="Parvinroo S."/>
            <person name="Richie T."/>
            <person name="Jia X."/>
            <person name="Lee S.T.M."/>
            <person name="Karp P.D."/>
            <person name="Paley S."/>
            <person name="Kostic A.D."/>
            <person name="Pierre J.F."/>
            <person name="Wannemuehler M.J."/>
            <person name="Phillips G.J."/>
        </authorList>
    </citation>
    <scope>NUCLEOTIDE SEQUENCE</scope>
    <source>
        <strain evidence="3">ASF457</strain>
    </source>
</reference>
<dbReference type="InterPro" id="IPR033655">
    <property type="entry name" value="TGS_RelA/SpoT"/>
</dbReference>
<dbReference type="OrthoDB" id="9805041at2"/>
<dbReference type="EMBL" id="CP097562">
    <property type="protein sequence ID" value="USF24334.1"/>
    <property type="molecule type" value="Genomic_DNA"/>
</dbReference>
<dbReference type="PROSITE" id="PS51831">
    <property type="entry name" value="HD"/>
    <property type="match status" value="1"/>
</dbReference>
<dbReference type="Pfam" id="PF13291">
    <property type="entry name" value="ACT_4"/>
    <property type="match status" value="1"/>
</dbReference>
<dbReference type="PROSITE" id="PS51671">
    <property type="entry name" value="ACT"/>
    <property type="match status" value="1"/>
</dbReference>
<dbReference type="GO" id="GO:0008728">
    <property type="term" value="F:GTP diphosphokinase activity"/>
    <property type="evidence" value="ECO:0007669"/>
    <property type="project" value="UniProtKB-EC"/>
</dbReference>
<dbReference type="SUPFAM" id="SSF55021">
    <property type="entry name" value="ACT-like"/>
    <property type="match status" value="1"/>
</dbReference>
<dbReference type="SUPFAM" id="SSF81301">
    <property type="entry name" value="Nucleotidyltransferase"/>
    <property type="match status" value="1"/>
</dbReference>
<comment type="pathway">
    <text evidence="1">Purine metabolism.</text>
</comment>
<dbReference type="InterPro" id="IPR003607">
    <property type="entry name" value="HD/PDEase_dom"/>
</dbReference>
<dbReference type="GO" id="GO:0005886">
    <property type="term" value="C:plasma membrane"/>
    <property type="evidence" value="ECO:0007669"/>
    <property type="project" value="TreeGrafter"/>
</dbReference>
<dbReference type="Gene3D" id="3.10.20.30">
    <property type="match status" value="1"/>
</dbReference>
<dbReference type="RefSeq" id="WP_023275727.1">
    <property type="nucleotide sequence ID" value="NZ_CP097562.1"/>
</dbReference>